<name>A0ACC3TJZ4_9ASCO</name>
<sequence>MMPPGFVTTNIPVQENVKLENFGITVEVVATGEATIGNQTFIMKQFHFHTPSEHRINNEHFPVEIHMVHEAVGRYLLFCLASRTDPSR</sequence>
<gene>
    <name evidence="1" type="ORF">V1517DRAFT_327401</name>
</gene>
<keyword evidence="2" id="KW-1185">Reference proteome</keyword>
<reference evidence="2" key="1">
    <citation type="journal article" date="2024" name="Front. Bioeng. Biotechnol.">
        <title>Genome-scale model development and genomic sequencing of the oleaginous clade Lipomyces.</title>
        <authorList>
            <person name="Czajka J.J."/>
            <person name="Han Y."/>
            <person name="Kim J."/>
            <person name="Mondo S.J."/>
            <person name="Hofstad B.A."/>
            <person name="Robles A."/>
            <person name="Haridas S."/>
            <person name="Riley R."/>
            <person name="LaButti K."/>
            <person name="Pangilinan J."/>
            <person name="Andreopoulos W."/>
            <person name="Lipzen A."/>
            <person name="Yan J."/>
            <person name="Wang M."/>
            <person name="Ng V."/>
            <person name="Grigoriev I.V."/>
            <person name="Spatafora J.W."/>
            <person name="Magnuson J.K."/>
            <person name="Baker S.E."/>
            <person name="Pomraning K.R."/>
        </authorList>
    </citation>
    <scope>NUCLEOTIDE SEQUENCE [LARGE SCALE GENOMIC DNA]</scope>
    <source>
        <strain evidence="2">CBS 10300</strain>
    </source>
</reference>
<dbReference type="Proteomes" id="UP001489719">
    <property type="component" value="Unassembled WGS sequence"/>
</dbReference>
<dbReference type="EMBL" id="MU970107">
    <property type="protein sequence ID" value="KAK9321081.1"/>
    <property type="molecule type" value="Genomic_DNA"/>
</dbReference>
<protein>
    <submittedName>
        <fullName evidence="1">Uncharacterized protein</fullName>
    </submittedName>
</protein>
<evidence type="ECO:0000313" key="1">
    <source>
        <dbReference type="EMBL" id="KAK9321081.1"/>
    </source>
</evidence>
<comment type="caution">
    <text evidence="1">The sequence shown here is derived from an EMBL/GenBank/DDBJ whole genome shotgun (WGS) entry which is preliminary data.</text>
</comment>
<accession>A0ACC3TJZ4</accession>
<proteinExistence type="predicted"/>
<organism evidence="1 2">
    <name type="scientific">Lipomyces orientalis</name>
    <dbReference type="NCBI Taxonomy" id="1233043"/>
    <lineage>
        <taxon>Eukaryota</taxon>
        <taxon>Fungi</taxon>
        <taxon>Dikarya</taxon>
        <taxon>Ascomycota</taxon>
        <taxon>Saccharomycotina</taxon>
        <taxon>Lipomycetes</taxon>
        <taxon>Lipomycetales</taxon>
        <taxon>Lipomycetaceae</taxon>
        <taxon>Lipomyces</taxon>
    </lineage>
</organism>
<evidence type="ECO:0000313" key="2">
    <source>
        <dbReference type="Proteomes" id="UP001489719"/>
    </source>
</evidence>